<comment type="caution">
    <text evidence="7">The sequence shown here is derived from an EMBL/GenBank/DDBJ whole genome shotgun (WGS) entry which is preliminary data.</text>
</comment>
<evidence type="ECO:0000256" key="5">
    <source>
        <dbReference type="ARBA" id="ARBA00023242"/>
    </source>
</evidence>
<organism evidence="7 8">
    <name type="scientific">Corchorus olitorius</name>
    <dbReference type="NCBI Taxonomy" id="93759"/>
    <lineage>
        <taxon>Eukaryota</taxon>
        <taxon>Viridiplantae</taxon>
        <taxon>Streptophyta</taxon>
        <taxon>Embryophyta</taxon>
        <taxon>Tracheophyta</taxon>
        <taxon>Spermatophyta</taxon>
        <taxon>Magnoliopsida</taxon>
        <taxon>eudicotyledons</taxon>
        <taxon>Gunneridae</taxon>
        <taxon>Pentapetalae</taxon>
        <taxon>rosids</taxon>
        <taxon>malvids</taxon>
        <taxon>Malvales</taxon>
        <taxon>Malvaceae</taxon>
        <taxon>Grewioideae</taxon>
        <taxon>Apeibeae</taxon>
        <taxon>Corchorus</taxon>
    </lineage>
</organism>
<evidence type="ECO:0000256" key="4">
    <source>
        <dbReference type="ARBA" id="ARBA00023163"/>
    </source>
</evidence>
<dbReference type="Gene3D" id="2.40.330.10">
    <property type="entry name" value="DNA-binding pseudobarrel domain"/>
    <property type="match status" value="1"/>
</dbReference>
<dbReference type="InterPro" id="IPR005508">
    <property type="entry name" value="At2g31720-like"/>
</dbReference>
<dbReference type="EMBL" id="AWUE01001572">
    <property type="protein sequence ID" value="OMP14169.1"/>
    <property type="molecule type" value="Genomic_DNA"/>
</dbReference>
<evidence type="ECO:0000313" key="7">
    <source>
        <dbReference type="EMBL" id="OMP14169.1"/>
    </source>
</evidence>
<dbReference type="STRING" id="93759.A0A1R3L4D4"/>
<feature type="region of interest" description="Disordered" evidence="6">
    <location>
        <begin position="102"/>
        <end position="122"/>
    </location>
</feature>
<feature type="region of interest" description="Disordered" evidence="6">
    <location>
        <begin position="178"/>
        <end position="204"/>
    </location>
</feature>
<gene>
    <name evidence="7" type="ORF">COLO4_00230</name>
</gene>
<evidence type="ECO:0000256" key="2">
    <source>
        <dbReference type="ARBA" id="ARBA00023015"/>
    </source>
</evidence>
<reference evidence="8" key="1">
    <citation type="submission" date="2013-09" db="EMBL/GenBank/DDBJ databases">
        <title>Corchorus olitorius genome sequencing.</title>
        <authorList>
            <person name="Alam M."/>
            <person name="Haque M.S."/>
            <person name="Islam M.S."/>
            <person name="Emdad E.M."/>
            <person name="Islam M.M."/>
            <person name="Ahmed B."/>
            <person name="Halim A."/>
            <person name="Hossen Q.M.M."/>
            <person name="Hossain M.Z."/>
            <person name="Ahmed R."/>
            <person name="Khan M.M."/>
            <person name="Islam R."/>
            <person name="Rashid M.M."/>
            <person name="Khan S.A."/>
            <person name="Rahman M.S."/>
            <person name="Alam M."/>
            <person name="Yahiya A.S."/>
            <person name="Khan M.S."/>
            <person name="Azam M.S."/>
            <person name="Haque T."/>
            <person name="Lashkar M.Z.H."/>
            <person name="Akhand A.I."/>
            <person name="Morshed G."/>
            <person name="Roy S."/>
            <person name="Uddin K.S."/>
            <person name="Rabeya T."/>
            <person name="Hossain A.S."/>
            <person name="Chowdhury A."/>
            <person name="Snigdha A.R."/>
            <person name="Mortoza M.S."/>
            <person name="Matin S.A."/>
            <person name="Hoque S.M.E."/>
            <person name="Islam M.K."/>
            <person name="Roy D.K."/>
            <person name="Haider R."/>
            <person name="Moosa M.M."/>
            <person name="Elias S.M."/>
            <person name="Hasan A.M."/>
            <person name="Jahan S."/>
            <person name="Shafiuddin M."/>
            <person name="Mahmood N."/>
            <person name="Shommy N.S."/>
        </authorList>
    </citation>
    <scope>NUCLEOTIDE SEQUENCE [LARGE SCALE GENOMIC DNA]</scope>
    <source>
        <strain evidence="8">cv. O-4</strain>
    </source>
</reference>
<comment type="subcellular location">
    <subcellularLocation>
        <location evidence="1">Nucleus</location>
    </subcellularLocation>
</comment>
<evidence type="ECO:0000256" key="1">
    <source>
        <dbReference type="ARBA" id="ARBA00004123"/>
    </source>
</evidence>
<evidence type="ECO:0000256" key="6">
    <source>
        <dbReference type="SAM" id="MobiDB-lite"/>
    </source>
</evidence>
<feature type="compositionally biased region" description="Basic and acidic residues" evidence="6">
    <location>
        <begin position="102"/>
        <end position="114"/>
    </location>
</feature>
<keyword evidence="5" id="KW-0539">Nucleus</keyword>
<accession>A0A1R3L4D4</accession>
<keyword evidence="8" id="KW-1185">Reference proteome</keyword>
<dbReference type="GO" id="GO:0003677">
    <property type="term" value="F:DNA binding"/>
    <property type="evidence" value="ECO:0007669"/>
    <property type="project" value="UniProtKB-KW"/>
</dbReference>
<proteinExistence type="predicted"/>
<dbReference type="Pfam" id="PF03754">
    <property type="entry name" value="At2g31720-like"/>
    <property type="match status" value="1"/>
</dbReference>
<sequence length="326" mass="36982">MGSDSEEEDWSALHFLADVADAVAAEAELEKEKSTKETTNKQKPSTFCGYVSIFSDSPSNKKPTSMREKPGNSNSLTFSPAMELQNLPNKFMKQGFDAKDVRHEFSPKLNDHPFSKKPSRKEKSIYSKSSAFSLDNVETKESPETEGFLNQGLVLKERSPITFFPRKQSFVGKKEIQENSGTRKRCFEQGETSGVKNPKPRKEKKCKASIFGSAAQPQPVLPERLKEMIKDMGETDEKLIIEKSLYKTDKSETHCRLSIPKNQVRVEFLTDKEKKFLKSGSNNKERKSIEVLLIEPSLQTRKVWSFRVKSTLCFALVVVKRHSDNA</sequence>
<feature type="region of interest" description="Disordered" evidence="6">
    <location>
        <begin position="53"/>
        <end position="79"/>
    </location>
</feature>
<evidence type="ECO:0000256" key="3">
    <source>
        <dbReference type="ARBA" id="ARBA00023125"/>
    </source>
</evidence>
<dbReference type="PANTHER" id="PTHR31541">
    <property type="entry name" value="B3 DOMAIN PLANT PROTEIN-RELATED"/>
    <property type="match status" value="1"/>
</dbReference>
<keyword evidence="4" id="KW-0804">Transcription</keyword>
<feature type="compositionally biased region" description="Polar residues" evidence="6">
    <location>
        <begin position="54"/>
        <end position="63"/>
    </location>
</feature>
<dbReference type="GO" id="GO:0005634">
    <property type="term" value="C:nucleus"/>
    <property type="evidence" value="ECO:0007669"/>
    <property type="project" value="UniProtKB-SubCell"/>
</dbReference>
<dbReference type="Proteomes" id="UP000187203">
    <property type="component" value="Unassembled WGS sequence"/>
</dbReference>
<dbReference type="AlphaFoldDB" id="A0A1R3L4D4"/>
<keyword evidence="3" id="KW-0238">DNA-binding</keyword>
<dbReference type="PANTHER" id="PTHR31541:SF60">
    <property type="entry name" value="TF-B3 DOMAIN-CONTAINING PROTEIN"/>
    <property type="match status" value="1"/>
</dbReference>
<protein>
    <submittedName>
        <fullName evidence="7">Uncharacterized protein</fullName>
    </submittedName>
</protein>
<name>A0A1R3L4D4_9ROSI</name>
<dbReference type="OrthoDB" id="986572at2759"/>
<evidence type="ECO:0000313" key="8">
    <source>
        <dbReference type="Proteomes" id="UP000187203"/>
    </source>
</evidence>
<keyword evidence="2" id="KW-0805">Transcription regulation</keyword>
<dbReference type="InterPro" id="IPR015300">
    <property type="entry name" value="DNA-bd_pseudobarrel_sf"/>
</dbReference>